<dbReference type="AlphaFoldDB" id="A0AAV4V449"/>
<sequence length="106" mass="12109">MSNRFRVAFREKLCADNPCTRASCFCCCCWKRWRDCQTYRNGRSVSSSSQREDPVIVPQLQASLKEKSPALGRCIGISLSEENLKSIEKDRPHFNSDPNLFPEACC</sequence>
<proteinExistence type="predicted"/>
<reference evidence="1 2" key="1">
    <citation type="submission" date="2021-06" db="EMBL/GenBank/DDBJ databases">
        <title>Caerostris darwini draft genome.</title>
        <authorList>
            <person name="Kono N."/>
            <person name="Arakawa K."/>
        </authorList>
    </citation>
    <scope>NUCLEOTIDE SEQUENCE [LARGE SCALE GENOMIC DNA]</scope>
</reference>
<evidence type="ECO:0000313" key="1">
    <source>
        <dbReference type="EMBL" id="GIY64901.1"/>
    </source>
</evidence>
<accession>A0AAV4V449</accession>
<dbReference type="EMBL" id="BPLQ01012356">
    <property type="protein sequence ID" value="GIY64901.1"/>
    <property type="molecule type" value="Genomic_DNA"/>
</dbReference>
<gene>
    <name evidence="1" type="ORF">CDAR_29131</name>
</gene>
<dbReference type="Proteomes" id="UP001054837">
    <property type="component" value="Unassembled WGS sequence"/>
</dbReference>
<comment type="caution">
    <text evidence="1">The sequence shown here is derived from an EMBL/GenBank/DDBJ whole genome shotgun (WGS) entry which is preliminary data.</text>
</comment>
<organism evidence="1 2">
    <name type="scientific">Caerostris darwini</name>
    <dbReference type="NCBI Taxonomy" id="1538125"/>
    <lineage>
        <taxon>Eukaryota</taxon>
        <taxon>Metazoa</taxon>
        <taxon>Ecdysozoa</taxon>
        <taxon>Arthropoda</taxon>
        <taxon>Chelicerata</taxon>
        <taxon>Arachnida</taxon>
        <taxon>Araneae</taxon>
        <taxon>Araneomorphae</taxon>
        <taxon>Entelegynae</taxon>
        <taxon>Araneoidea</taxon>
        <taxon>Araneidae</taxon>
        <taxon>Caerostris</taxon>
    </lineage>
</organism>
<name>A0AAV4V449_9ARAC</name>
<keyword evidence="2" id="KW-1185">Reference proteome</keyword>
<protein>
    <submittedName>
        <fullName evidence="1">Uncharacterized protein</fullName>
    </submittedName>
</protein>
<evidence type="ECO:0000313" key="2">
    <source>
        <dbReference type="Proteomes" id="UP001054837"/>
    </source>
</evidence>